<dbReference type="Pfam" id="PF04402">
    <property type="entry name" value="SIMPL"/>
    <property type="match status" value="1"/>
</dbReference>
<evidence type="ECO:0000313" key="2">
    <source>
        <dbReference type="Proteomes" id="UP000247792"/>
    </source>
</evidence>
<accession>A0A318K1L3</accession>
<evidence type="ECO:0000313" key="1">
    <source>
        <dbReference type="EMBL" id="PXX47184.1"/>
    </source>
</evidence>
<comment type="caution">
    <text evidence="1">The sequence shown here is derived from an EMBL/GenBank/DDBJ whole genome shotgun (WGS) entry which is preliminary data.</text>
</comment>
<keyword evidence="2" id="KW-1185">Reference proteome</keyword>
<name>A0A318K1L3_9BURK</name>
<gene>
    <name evidence="1" type="ORF">DFR42_101760</name>
</gene>
<protein>
    <submittedName>
        <fullName evidence="1">Uncharacterized protein DUF541</fullName>
    </submittedName>
</protein>
<dbReference type="InterPro" id="IPR007497">
    <property type="entry name" value="SIMPL/DUF541"/>
</dbReference>
<reference evidence="1 2" key="1">
    <citation type="submission" date="2018-05" db="EMBL/GenBank/DDBJ databases">
        <title>Genomic Encyclopedia of Type Strains, Phase IV (KMG-IV): sequencing the most valuable type-strain genomes for metagenomic binning, comparative biology and taxonomic classification.</title>
        <authorList>
            <person name="Goeker M."/>
        </authorList>
    </citation>
    <scope>NUCLEOTIDE SEQUENCE [LARGE SCALE GENOMIC DNA]</scope>
    <source>
        <strain evidence="1 2">DSM 19792</strain>
    </source>
</reference>
<sequence length="142" mass="16172">MRANDTNLQRHRLIRTFHIYVRNLEQWNAMTQFLLSRPYLGNFSVRFGRSDYAQIERQLTYRAAENARERAKELAGGFSVKLMGPTAVSEQALSRIDSELGLDGARISQTNASTNDKPTMSDLSLPGALMYKKTVNVIFRTK</sequence>
<organism evidence="1 2">
    <name type="scientific">Undibacterium pigrum</name>
    <dbReference type="NCBI Taxonomy" id="401470"/>
    <lineage>
        <taxon>Bacteria</taxon>
        <taxon>Pseudomonadati</taxon>
        <taxon>Pseudomonadota</taxon>
        <taxon>Betaproteobacteria</taxon>
        <taxon>Burkholderiales</taxon>
        <taxon>Oxalobacteraceae</taxon>
        <taxon>Undibacterium</taxon>
    </lineage>
</organism>
<proteinExistence type="predicted"/>
<dbReference type="Gene3D" id="3.30.110.170">
    <property type="entry name" value="Protein of unknown function (DUF541), domain 1"/>
    <property type="match status" value="1"/>
</dbReference>
<dbReference type="Proteomes" id="UP000247792">
    <property type="component" value="Unassembled WGS sequence"/>
</dbReference>
<dbReference type="EMBL" id="QJKB01000001">
    <property type="protein sequence ID" value="PXX47184.1"/>
    <property type="molecule type" value="Genomic_DNA"/>
</dbReference>
<dbReference type="AlphaFoldDB" id="A0A318K1L3"/>